<keyword evidence="2" id="KW-1185">Reference proteome</keyword>
<organism evidence="1 2">
    <name type="scientific">Lipomyces starkeyi NRRL Y-11557</name>
    <dbReference type="NCBI Taxonomy" id="675824"/>
    <lineage>
        <taxon>Eukaryota</taxon>
        <taxon>Fungi</taxon>
        <taxon>Dikarya</taxon>
        <taxon>Ascomycota</taxon>
        <taxon>Saccharomycotina</taxon>
        <taxon>Lipomycetes</taxon>
        <taxon>Lipomycetales</taxon>
        <taxon>Lipomycetaceae</taxon>
        <taxon>Lipomyces</taxon>
    </lineage>
</organism>
<dbReference type="PRINTS" id="PR01100">
    <property type="entry name" value="SHIKIMTKNASE"/>
</dbReference>
<dbReference type="PANTHER" id="PTHR37816">
    <property type="entry name" value="YALI0E33011P"/>
    <property type="match status" value="1"/>
</dbReference>
<accession>A0A1E3PWD5</accession>
<evidence type="ECO:0000313" key="2">
    <source>
        <dbReference type="Proteomes" id="UP000094385"/>
    </source>
</evidence>
<dbReference type="PANTHER" id="PTHR37816:SF2">
    <property type="entry name" value="DNA TOPOLOGY MODULATION PROTEIN FLAR-RELATED PROTEIN"/>
    <property type="match status" value="1"/>
</dbReference>
<sequence length="214" mass="24370">MSFWIPPVNFHVLPISTTRVMHIYILGASGSGKTTLGNAISAYLNVKHEDADDIFWEPTEKKFTKRRSSIAREEVLGARLNESESWVFSGVALPWAASIEPLYDLVIFLQVDPQVRMERLRVREVERYGDRILEGGDRYEHSAGFLRWANTYDLSDPPVPDKVGRPTNVTLAAHETWLSGRLCPVLRLDSARPVDEMLLSTINFMRENFSFVDS</sequence>
<dbReference type="EMBL" id="KV454303">
    <property type="protein sequence ID" value="ODQ69640.1"/>
    <property type="molecule type" value="Genomic_DNA"/>
</dbReference>
<dbReference type="SUPFAM" id="SSF52540">
    <property type="entry name" value="P-loop containing nucleoside triphosphate hydrolases"/>
    <property type="match status" value="1"/>
</dbReference>
<dbReference type="Gene3D" id="3.40.50.300">
    <property type="entry name" value="P-loop containing nucleotide triphosphate hydrolases"/>
    <property type="match status" value="1"/>
</dbReference>
<name>A0A1E3PWD5_LIPST</name>
<dbReference type="InterPro" id="IPR052922">
    <property type="entry name" value="Cytidylate_Kinase-2"/>
</dbReference>
<dbReference type="InterPro" id="IPR027417">
    <property type="entry name" value="P-loop_NTPase"/>
</dbReference>
<dbReference type="Proteomes" id="UP000094385">
    <property type="component" value="Unassembled WGS sequence"/>
</dbReference>
<evidence type="ECO:0000313" key="1">
    <source>
        <dbReference type="EMBL" id="ODQ69640.1"/>
    </source>
</evidence>
<dbReference type="OrthoDB" id="65590at2759"/>
<reference evidence="1 2" key="1">
    <citation type="journal article" date="2016" name="Proc. Natl. Acad. Sci. U.S.A.">
        <title>Comparative genomics of biotechnologically important yeasts.</title>
        <authorList>
            <person name="Riley R."/>
            <person name="Haridas S."/>
            <person name="Wolfe K.H."/>
            <person name="Lopes M.R."/>
            <person name="Hittinger C.T."/>
            <person name="Goeker M."/>
            <person name="Salamov A.A."/>
            <person name="Wisecaver J.H."/>
            <person name="Long T.M."/>
            <person name="Calvey C.H."/>
            <person name="Aerts A.L."/>
            <person name="Barry K.W."/>
            <person name="Choi C."/>
            <person name="Clum A."/>
            <person name="Coughlan A.Y."/>
            <person name="Deshpande S."/>
            <person name="Douglass A.P."/>
            <person name="Hanson S.J."/>
            <person name="Klenk H.-P."/>
            <person name="LaButti K.M."/>
            <person name="Lapidus A."/>
            <person name="Lindquist E.A."/>
            <person name="Lipzen A.M."/>
            <person name="Meier-Kolthoff J.P."/>
            <person name="Ohm R.A."/>
            <person name="Otillar R.P."/>
            <person name="Pangilinan J.L."/>
            <person name="Peng Y."/>
            <person name="Rokas A."/>
            <person name="Rosa C.A."/>
            <person name="Scheuner C."/>
            <person name="Sibirny A.A."/>
            <person name="Slot J.C."/>
            <person name="Stielow J.B."/>
            <person name="Sun H."/>
            <person name="Kurtzman C.P."/>
            <person name="Blackwell M."/>
            <person name="Grigoriev I.V."/>
            <person name="Jeffries T.W."/>
        </authorList>
    </citation>
    <scope>NUCLEOTIDE SEQUENCE [LARGE SCALE GENOMIC DNA]</scope>
    <source>
        <strain evidence="1 2">NRRL Y-11557</strain>
    </source>
</reference>
<dbReference type="AlphaFoldDB" id="A0A1E3PWD5"/>
<dbReference type="Pfam" id="PF13238">
    <property type="entry name" value="AAA_18"/>
    <property type="match status" value="1"/>
</dbReference>
<protein>
    <submittedName>
        <fullName evidence="1">Uncharacterized protein</fullName>
    </submittedName>
</protein>
<gene>
    <name evidence="1" type="ORF">LIPSTDRAFT_75922</name>
</gene>
<proteinExistence type="predicted"/>